<dbReference type="Pfam" id="PF00403">
    <property type="entry name" value="HMA"/>
    <property type="match status" value="1"/>
</dbReference>
<accession>A0A9E8CR66</accession>
<dbReference type="CDD" id="cd00371">
    <property type="entry name" value="HMA"/>
    <property type="match status" value="1"/>
</dbReference>
<gene>
    <name evidence="2" type="ORF">NWE54_17770</name>
</gene>
<reference evidence="2" key="1">
    <citation type="submission" date="2022-08" db="EMBL/GenBank/DDBJ databases">
        <title>Complete Genome Sequences of 2 Bosea sp. soil isolates.</title>
        <authorList>
            <person name="Alvarez Arevalo M."/>
            <person name="Sterndorff E.B."/>
            <person name="Faurdal D."/>
            <person name="Joergensen T.S."/>
            <person name="Weber T."/>
        </authorList>
    </citation>
    <scope>NUCLEOTIDE SEQUENCE</scope>
    <source>
        <strain evidence="2">NBC_00436</strain>
    </source>
</reference>
<proteinExistence type="predicted"/>
<dbReference type="EMBL" id="CP102774">
    <property type="protein sequence ID" value="UZF85661.1"/>
    <property type="molecule type" value="Genomic_DNA"/>
</dbReference>
<protein>
    <submittedName>
        <fullName evidence="2">Heavy-metal-associated domain-containing protein</fullName>
    </submittedName>
</protein>
<name>A0A9E8CR66_9HYPH</name>
<organism evidence="2">
    <name type="scientific">Bosea sp. NBC_00436</name>
    <dbReference type="NCBI Taxonomy" id="2969620"/>
    <lineage>
        <taxon>Bacteria</taxon>
        <taxon>Pseudomonadati</taxon>
        <taxon>Pseudomonadota</taxon>
        <taxon>Alphaproteobacteria</taxon>
        <taxon>Hyphomicrobiales</taxon>
        <taxon>Boseaceae</taxon>
        <taxon>Bosea</taxon>
    </lineage>
</organism>
<evidence type="ECO:0000313" key="2">
    <source>
        <dbReference type="EMBL" id="UZF85661.1"/>
    </source>
</evidence>
<dbReference type="AlphaFoldDB" id="A0A9E8CR66"/>
<dbReference type="PROSITE" id="PS50846">
    <property type="entry name" value="HMA_2"/>
    <property type="match status" value="1"/>
</dbReference>
<dbReference type="InterPro" id="IPR006121">
    <property type="entry name" value="HMA_dom"/>
</dbReference>
<dbReference type="GO" id="GO:0046872">
    <property type="term" value="F:metal ion binding"/>
    <property type="evidence" value="ECO:0007669"/>
    <property type="project" value="InterPro"/>
</dbReference>
<sequence>MTETTVPAGDAVTFQVEDMTCGHCAGRIKDAIETRLRGTTVTADPDSKRVKVLGSTDRAAIKAAVTAAGYTASL</sequence>
<dbReference type="SUPFAM" id="SSF55008">
    <property type="entry name" value="HMA, heavy metal-associated domain"/>
    <property type="match status" value="1"/>
</dbReference>
<dbReference type="InterPro" id="IPR036163">
    <property type="entry name" value="HMA_dom_sf"/>
</dbReference>
<feature type="domain" description="HMA" evidence="1">
    <location>
        <begin position="10"/>
        <end position="73"/>
    </location>
</feature>
<dbReference type="Gene3D" id="3.30.70.100">
    <property type="match status" value="1"/>
</dbReference>
<evidence type="ECO:0000259" key="1">
    <source>
        <dbReference type="PROSITE" id="PS50846"/>
    </source>
</evidence>